<evidence type="ECO:0000256" key="1">
    <source>
        <dbReference type="SAM" id="MobiDB-lite"/>
    </source>
</evidence>
<keyword evidence="3" id="KW-1185">Reference proteome</keyword>
<evidence type="ECO:0000313" key="3">
    <source>
        <dbReference type="Proteomes" id="UP000809789"/>
    </source>
</evidence>
<accession>A0A8K0L1D3</accession>
<gene>
    <name evidence="2" type="ORF">KVT40_004790</name>
</gene>
<evidence type="ECO:0000313" key="2">
    <source>
        <dbReference type="EMBL" id="KAG8627307.1"/>
    </source>
</evidence>
<reference evidence="2" key="1">
    <citation type="submission" date="2021-07" db="EMBL/GenBank/DDBJ databases">
        <title>Elsinoe batatas strain:CRI-CJ2 Genome sequencing and assembly.</title>
        <authorList>
            <person name="Huang L."/>
        </authorList>
    </citation>
    <scope>NUCLEOTIDE SEQUENCE</scope>
    <source>
        <strain evidence="2">CRI-CJ2</strain>
    </source>
</reference>
<proteinExistence type="predicted"/>
<dbReference type="Proteomes" id="UP000809789">
    <property type="component" value="Unassembled WGS sequence"/>
</dbReference>
<dbReference type="OrthoDB" id="10593000at2759"/>
<sequence>MYRGKGEDRQGMSPHSDIYEENTAFRYAMDSRKLSKLPDNPSLSKGCPRDVRLLVRGTDAAMVRPEHWRALGARFQEDMSFTVCFYLDKPGTGGFTETYTILDFIPDRGISPAIEFIQARRKLLDVKRSEPKLYTTEARSAYSKDETQRNDLPSLLAKDLLPAKKLEHTVKPISGLDILFRGSVYNHVPTTHVFSVLQPFRDMYEKVTFGETDATAKPSKGAAHQDEPPVLSSSSVIPQKRKKPVPHSHGYVEGPPEPIDLGEKVEDGNLKKVYKRIKKPTKPVIEECELLEVEQGSAIGGRCARVGTLMPHRYVLGVSLACATGELGPLRGCHTLRWL</sequence>
<feature type="region of interest" description="Disordered" evidence="1">
    <location>
        <begin position="214"/>
        <end position="263"/>
    </location>
</feature>
<protein>
    <submittedName>
        <fullName evidence="2">Uncharacterized protein</fullName>
    </submittedName>
</protein>
<name>A0A8K0L1D3_9PEZI</name>
<comment type="caution">
    <text evidence="2">The sequence shown here is derived from an EMBL/GenBank/DDBJ whole genome shotgun (WGS) entry which is preliminary data.</text>
</comment>
<dbReference type="AlphaFoldDB" id="A0A8K0L1D3"/>
<organism evidence="2 3">
    <name type="scientific">Elsinoe batatas</name>
    <dbReference type="NCBI Taxonomy" id="2601811"/>
    <lineage>
        <taxon>Eukaryota</taxon>
        <taxon>Fungi</taxon>
        <taxon>Dikarya</taxon>
        <taxon>Ascomycota</taxon>
        <taxon>Pezizomycotina</taxon>
        <taxon>Dothideomycetes</taxon>
        <taxon>Dothideomycetidae</taxon>
        <taxon>Myriangiales</taxon>
        <taxon>Elsinoaceae</taxon>
        <taxon>Elsinoe</taxon>
    </lineage>
</organism>
<dbReference type="EMBL" id="JAESVG020000005">
    <property type="protein sequence ID" value="KAG8627307.1"/>
    <property type="molecule type" value="Genomic_DNA"/>
</dbReference>